<gene>
    <name evidence="1" type="ORF">PILCRDRAFT_366113</name>
</gene>
<reference evidence="2" key="2">
    <citation type="submission" date="2015-01" db="EMBL/GenBank/DDBJ databases">
        <title>Evolutionary Origins and Diversification of the Mycorrhizal Mutualists.</title>
        <authorList>
            <consortium name="DOE Joint Genome Institute"/>
            <consortium name="Mycorrhizal Genomics Consortium"/>
            <person name="Kohler A."/>
            <person name="Kuo A."/>
            <person name="Nagy L.G."/>
            <person name="Floudas D."/>
            <person name="Copeland A."/>
            <person name="Barry K.W."/>
            <person name="Cichocki N."/>
            <person name="Veneault-Fourrey C."/>
            <person name="LaButti K."/>
            <person name="Lindquist E.A."/>
            <person name="Lipzen A."/>
            <person name="Lundell T."/>
            <person name="Morin E."/>
            <person name="Murat C."/>
            <person name="Riley R."/>
            <person name="Ohm R."/>
            <person name="Sun H."/>
            <person name="Tunlid A."/>
            <person name="Henrissat B."/>
            <person name="Grigoriev I.V."/>
            <person name="Hibbett D.S."/>
            <person name="Martin F."/>
        </authorList>
    </citation>
    <scope>NUCLEOTIDE SEQUENCE [LARGE SCALE GENOMIC DNA]</scope>
    <source>
        <strain evidence="2">F 1598</strain>
    </source>
</reference>
<proteinExistence type="predicted"/>
<dbReference type="InterPro" id="IPR020835">
    <property type="entry name" value="Catalase_sf"/>
</dbReference>
<dbReference type="EMBL" id="KN832985">
    <property type="protein sequence ID" value="KIM85497.1"/>
    <property type="molecule type" value="Genomic_DNA"/>
</dbReference>
<dbReference type="Proteomes" id="UP000054166">
    <property type="component" value="Unassembled WGS sequence"/>
</dbReference>
<keyword evidence="2" id="KW-1185">Reference proteome</keyword>
<dbReference type="Gene3D" id="2.40.180.10">
    <property type="entry name" value="Catalase core domain"/>
    <property type="match status" value="1"/>
</dbReference>
<sequence length="98" mass="11099">MASSNLKRLPINHPVCLILNHSPDGQSGHRITKRSVNYWPNRQDVGHPVPGHEGGYVDKESRWNQATRMCQEVSGTLQPTRHNISIIHSRLQARRATT</sequence>
<reference evidence="1 2" key="1">
    <citation type="submission" date="2014-04" db="EMBL/GenBank/DDBJ databases">
        <authorList>
            <consortium name="DOE Joint Genome Institute"/>
            <person name="Kuo A."/>
            <person name="Tarkka M."/>
            <person name="Buscot F."/>
            <person name="Kohler A."/>
            <person name="Nagy L.G."/>
            <person name="Floudas D."/>
            <person name="Copeland A."/>
            <person name="Barry K.W."/>
            <person name="Cichocki N."/>
            <person name="Veneault-Fourrey C."/>
            <person name="LaButti K."/>
            <person name="Lindquist E.A."/>
            <person name="Lipzen A."/>
            <person name="Lundell T."/>
            <person name="Morin E."/>
            <person name="Murat C."/>
            <person name="Sun H."/>
            <person name="Tunlid A."/>
            <person name="Henrissat B."/>
            <person name="Grigoriev I.V."/>
            <person name="Hibbett D.S."/>
            <person name="Martin F."/>
            <person name="Nordberg H.P."/>
            <person name="Cantor M.N."/>
            <person name="Hua S.X."/>
        </authorList>
    </citation>
    <scope>NUCLEOTIDE SEQUENCE [LARGE SCALE GENOMIC DNA]</scope>
    <source>
        <strain evidence="1 2">F 1598</strain>
    </source>
</reference>
<accession>A0A0C3C736</accession>
<dbReference type="OrthoDB" id="6880011at2759"/>
<name>A0A0C3C736_PILCF</name>
<dbReference type="GO" id="GO:0020037">
    <property type="term" value="F:heme binding"/>
    <property type="evidence" value="ECO:0007669"/>
    <property type="project" value="InterPro"/>
</dbReference>
<protein>
    <submittedName>
        <fullName evidence="1">Uncharacterized protein</fullName>
    </submittedName>
</protein>
<organism evidence="1 2">
    <name type="scientific">Piloderma croceum (strain F 1598)</name>
    <dbReference type="NCBI Taxonomy" id="765440"/>
    <lineage>
        <taxon>Eukaryota</taxon>
        <taxon>Fungi</taxon>
        <taxon>Dikarya</taxon>
        <taxon>Basidiomycota</taxon>
        <taxon>Agaricomycotina</taxon>
        <taxon>Agaricomycetes</taxon>
        <taxon>Agaricomycetidae</taxon>
        <taxon>Atheliales</taxon>
        <taxon>Atheliaceae</taxon>
        <taxon>Piloderma</taxon>
    </lineage>
</organism>
<dbReference type="InParanoid" id="A0A0C3C736"/>
<dbReference type="STRING" id="765440.A0A0C3C736"/>
<evidence type="ECO:0000313" key="2">
    <source>
        <dbReference type="Proteomes" id="UP000054166"/>
    </source>
</evidence>
<dbReference type="HOGENOM" id="CLU_2334399_0_0_1"/>
<evidence type="ECO:0000313" key="1">
    <source>
        <dbReference type="EMBL" id="KIM85497.1"/>
    </source>
</evidence>
<dbReference type="AlphaFoldDB" id="A0A0C3C736"/>
<dbReference type="SUPFAM" id="SSF56634">
    <property type="entry name" value="Heme-dependent catalase-like"/>
    <property type="match status" value="1"/>
</dbReference>